<dbReference type="InterPro" id="IPR011990">
    <property type="entry name" value="TPR-like_helical_dom_sf"/>
</dbReference>
<dbReference type="Pfam" id="PF14559">
    <property type="entry name" value="TPR_19"/>
    <property type="match status" value="2"/>
</dbReference>
<dbReference type="SUPFAM" id="SSF48452">
    <property type="entry name" value="TPR-like"/>
    <property type="match status" value="1"/>
</dbReference>
<feature type="chain" id="PRO_5045271759" description="Tetratricopeptide repeat protein" evidence="2">
    <location>
        <begin position="24"/>
        <end position="455"/>
    </location>
</feature>
<gene>
    <name evidence="3" type="ORF">GCM10009092_20280</name>
</gene>
<dbReference type="PANTHER" id="PTHR12558:SF50">
    <property type="entry name" value="ASSEMBLY CHAPERONE OF RPL4-RELATED"/>
    <property type="match status" value="1"/>
</dbReference>
<reference evidence="3 4" key="1">
    <citation type="journal article" date="2019" name="Int. J. Syst. Evol. Microbiol.">
        <title>The Global Catalogue of Microorganisms (GCM) 10K type strain sequencing project: providing services to taxonomists for standard genome sequencing and annotation.</title>
        <authorList>
            <consortium name="The Broad Institute Genomics Platform"/>
            <consortium name="The Broad Institute Genome Sequencing Center for Infectious Disease"/>
            <person name="Wu L."/>
            <person name="Ma J."/>
        </authorList>
    </citation>
    <scope>NUCLEOTIDE SEQUENCE [LARGE SCALE GENOMIC DNA]</scope>
    <source>
        <strain evidence="3 4">JCM 13378</strain>
    </source>
</reference>
<dbReference type="PANTHER" id="PTHR12558">
    <property type="entry name" value="CELL DIVISION CYCLE 16,23,27"/>
    <property type="match status" value="1"/>
</dbReference>
<name>A0ABN0X5Y1_9ALTE</name>
<dbReference type="RefSeq" id="WP_343844675.1">
    <property type="nucleotide sequence ID" value="NZ_BAAAEI010000010.1"/>
</dbReference>
<evidence type="ECO:0000256" key="2">
    <source>
        <dbReference type="SAM" id="SignalP"/>
    </source>
</evidence>
<keyword evidence="4" id="KW-1185">Reference proteome</keyword>
<keyword evidence="1" id="KW-0802">TPR repeat</keyword>
<evidence type="ECO:0000313" key="3">
    <source>
        <dbReference type="EMBL" id="GAA0355972.1"/>
    </source>
</evidence>
<sequence length="455" mass="50060">MQVKNPPLALWLLLSLFAGKAVAGATVQVQFSEPKWQFLLNNQPLAQTEAQLAPTERNFARSIQPSLASQDYQAVWQAFADRPLAQDSAALQVLRGQVALTLKHYDQAVSAFRAALSAMPELTLAQQGLSMVYMLKQDYASAQPLLAKSIAAGRADAQTYGQLAYVNLQLKDAGSAIAGYQQALFLEPDNLQWRQGLLYALMQSRAFAQAAGLLEGMLEKNGDDPQLWLTRGQLALQQGQHELALSSLEVALRLGEKSAANLALAAQLHVQQGSMQRAVELLETGLKLADIQPLVTTLEQTSAWLAHQQQWPLLDKLFANLDKHMAALPKVTQARIKVVKASQATQAGRQEQAQRWLNEAIEADPANSEAALNLATLLHEKKQWQRARSFYVRAKALADTSERAILGLAQLEIDQGRYQDALTLLNEILRKQPGRSDIAANIRALETLVRQQGRS</sequence>
<feature type="signal peptide" evidence="2">
    <location>
        <begin position="1"/>
        <end position="23"/>
    </location>
</feature>
<dbReference type="Proteomes" id="UP001501757">
    <property type="component" value="Unassembled WGS sequence"/>
</dbReference>
<dbReference type="EMBL" id="BAAAEI010000010">
    <property type="protein sequence ID" value="GAA0355972.1"/>
    <property type="molecule type" value="Genomic_DNA"/>
</dbReference>
<dbReference type="PROSITE" id="PS50005">
    <property type="entry name" value="TPR"/>
    <property type="match status" value="3"/>
</dbReference>
<dbReference type="SMART" id="SM00028">
    <property type="entry name" value="TPR"/>
    <property type="match status" value="6"/>
</dbReference>
<accession>A0ABN0X5Y1</accession>
<dbReference type="Gene3D" id="1.25.40.10">
    <property type="entry name" value="Tetratricopeptide repeat domain"/>
    <property type="match status" value="3"/>
</dbReference>
<dbReference type="Pfam" id="PF13181">
    <property type="entry name" value="TPR_8"/>
    <property type="match status" value="1"/>
</dbReference>
<evidence type="ECO:0000313" key="4">
    <source>
        <dbReference type="Proteomes" id="UP001501757"/>
    </source>
</evidence>
<dbReference type="InterPro" id="IPR019734">
    <property type="entry name" value="TPR_rpt"/>
</dbReference>
<evidence type="ECO:0008006" key="5">
    <source>
        <dbReference type="Google" id="ProtNLM"/>
    </source>
</evidence>
<protein>
    <recommendedName>
        <fullName evidence="5">Tetratricopeptide repeat protein</fullName>
    </recommendedName>
</protein>
<keyword evidence="2" id="KW-0732">Signal</keyword>
<feature type="repeat" description="TPR" evidence="1">
    <location>
        <begin position="89"/>
        <end position="122"/>
    </location>
</feature>
<organism evidence="3 4">
    <name type="scientific">Bowmanella denitrificans</name>
    <dbReference type="NCBI Taxonomy" id="366582"/>
    <lineage>
        <taxon>Bacteria</taxon>
        <taxon>Pseudomonadati</taxon>
        <taxon>Pseudomonadota</taxon>
        <taxon>Gammaproteobacteria</taxon>
        <taxon>Alteromonadales</taxon>
        <taxon>Alteromonadaceae</taxon>
        <taxon>Bowmanella</taxon>
    </lineage>
</organism>
<feature type="repeat" description="TPR" evidence="1">
    <location>
        <begin position="157"/>
        <end position="190"/>
    </location>
</feature>
<feature type="repeat" description="TPR" evidence="1">
    <location>
        <begin position="225"/>
        <end position="258"/>
    </location>
</feature>
<proteinExistence type="predicted"/>
<evidence type="ECO:0000256" key="1">
    <source>
        <dbReference type="PROSITE-ProRule" id="PRU00339"/>
    </source>
</evidence>
<comment type="caution">
    <text evidence="3">The sequence shown here is derived from an EMBL/GenBank/DDBJ whole genome shotgun (WGS) entry which is preliminary data.</text>
</comment>